<dbReference type="AlphaFoldDB" id="A0AAN7E7W2"/>
<evidence type="ECO:0000313" key="6">
    <source>
        <dbReference type="EMBL" id="KAK4564869.1"/>
    </source>
</evidence>
<dbReference type="PANTHER" id="PTHR33124:SF42">
    <property type="entry name" value="TRANSCRIPTION FACTOR BHLH146"/>
    <property type="match status" value="1"/>
</dbReference>
<evidence type="ECO:0000259" key="5">
    <source>
        <dbReference type="Pfam" id="PF26576"/>
    </source>
</evidence>
<evidence type="ECO:0000256" key="2">
    <source>
        <dbReference type="ARBA" id="ARBA00023015"/>
    </source>
</evidence>
<evidence type="ECO:0000256" key="4">
    <source>
        <dbReference type="ARBA" id="ARBA00023242"/>
    </source>
</evidence>
<dbReference type="PANTHER" id="PTHR33124">
    <property type="entry name" value="TRANSCRIPTION FACTOR IBH1-LIKE 1"/>
    <property type="match status" value="1"/>
</dbReference>
<keyword evidence="2" id="KW-0805">Transcription regulation</keyword>
<dbReference type="CDD" id="cd11444">
    <property type="entry name" value="bHLH_AtIBH1_like"/>
    <property type="match status" value="1"/>
</dbReference>
<dbReference type="Pfam" id="PF26576">
    <property type="entry name" value="IBH1_N"/>
    <property type="match status" value="1"/>
</dbReference>
<comment type="caution">
    <text evidence="6">The sequence shown here is derived from an EMBL/GenBank/DDBJ whole genome shotgun (WGS) entry which is preliminary data.</text>
</comment>
<comment type="subcellular location">
    <subcellularLocation>
        <location evidence="1">Nucleus</location>
    </subcellularLocation>
</comment>
<keyword evidence="3" id="KW-0804">Transcription</keyword>
<keyword evidence="7" id="KW-1185">Reference proteome</keyword>
<dbReference type="InterPro" id="IPR044660">
    <property type="entry name" value="IBH1-like"/>
</dbReference>
<feature type="domain" description="IBH1-like N-terminal" evidence="5">
    <location>
        <begin position="22"/>
        <end position="84"/>
    </location>
</feature>
<sequence length="221" mass="25213">MDRQLSKRRRVYSREPNEKVSALFARKYVNHLVPALRKINQLSSAENGVYEVEKIVRHEVDMAMVLSAEEFAWSRALKQKLQRNTVNAGGFQNPSFHHLISLNCNFTCGQKSNCIIDEKGCESSSLPPVSNALIPMKFSRNPNNKLEIKKPIRAKRLLLPLKEENIEENEEEKISCQLKKLRNILPGGNEMDVDVLLTELGSYINCLELQVNVLQCLAQTH</sequence>
<evidence type="ECO:0000256" key="1">
    <source>
        <dbReference type="ARBA" id="ARBA00004123"/>
    </source>
</evidence>
<evidence type="ECO:0000256" key="3">
    <source>
        <dbReference type="ARBA" id="ARBA00023163"/>
    </source>
</evidence>
<accession>A0AAN7E7W2</accession>
<reference evidence="6 7" key="1">
    <citation type="journal article" date="2023" name="G3 (Bethesda)">
        <title>A haplotype-resolved chromosome-scale genome for Quercus rubra L. provides insights into the genetics of adaptive traits for red oak species.</title>
        <authorList>
            <person name="Kapoor B."/>
            <person name="Jenkins J."/>
            <person name="Schmutz J."/>
            <person name="Zhebentyayeva T."/>
            <person name="Kuelheim C."/>
            <person name="Coggeshall M."/>
            <person name="Heim C."/>
            <person name="Lasky J.R."/>
            <person name="Leites L."/>
            <person name="Islam-Faridi N."/>
            <person name="Romero-Severson J."/>
            <person name="DeLeo V.L."/>
            <person name="Lucas S.M."/>
            <person name="Lazic D."/>
            <person name="Gailing O."/>
            <person name="Carlson J."/>
            <person name="Staton M."/>
        </authorList>
    </citation>
    <scope>NUCLEOTIDE SEQUENCE [LARGE SCALE GENOMIC DNA]</scope>
    <source>
        <strain evidence="6">Pseudo-F2</strain>
    </source>
</reference>
<name>A0AAN7E7W2_QUERU</name>
<dbReference type="InterPro" id="IPR059002">
    <property type="entry name" value="IBH1_N"/>
</dbReference>
<dbReference type="EMBL" id="JAXUIC010000011">
    <property type="protein sequence ID" value="KAK4564869.1"/>
    <property type="molecule type" value="Genomic_DNA"/>
</dbReference>
<dbReference type="Proteomes" id="UP001324115">
    <property type="component" value="Unassembled WGS sequence"/>
</dbReference>
<gene>
    <name evidence="6" type="ORF">RGQ29_006789</name>
</gene>
<protein>
    <recommendedName>
        <fullName evidence="5">IBH1-like N-terminal domain-containing protein</fullName>
    </recommendedName>
</protein>
<dbReference type="InterPro" id="IPR044549">
    <property type="entry name" value="bHLH_AtIBH1-like"/>
</dbReference>
<proteinExistence type="predicted"/>
<evidence type="ECO:0000313" key="7">
    <source>
        <dbReference type="Proteomes" id="UP001324115"/>
    </source>
</evidence>
<dbReference type="GO" id="GO:0005634">
    <property type="term" value="C:nucleus"/>
    <property type="evidence" value="ECO:0007669"/>
    <property type="project" value="UniProtKB-SubCell"/>
</dbReference>
<keyword evidence="4" id="KW-0539">Nucleus</keyword>
<dbReference type="GO" id="GO:0006355">
    <property type="term" value="P:regulation of DNA-templated transcription"/>
    <property type="evidence" value="ECO:0007669"/>
    <property type="project" value="InterPro"/>
</dbReference>
<organism evidence="6 7">
    <name type="scientific">Quercus rubra</name>
    <name type="common">Northern red oak</name>
    <name type="synonym">Quercus borealis</name>
    <dbReference type="NCBI Taxonomy" id="3512"/>
    <lineage>
        <taxon>Eukaryota</taxon>
        <taxon>Viridiplantae</taxon>
        <taxon>Streptophyta</taxon>
        <taxon>Embryophyta</taxon>
        <taxon>Tracheophyta</taxon>
        <taxon>Spermatophyta</taxon>
        <taxon>Magnoliopsida</taxon>
        <taxon>eudicotyledons</taxon>
        <taxon>Gunneridae</taxon>
        <taxon>Pentapetalae</taxon>
        <taxon>rosids</taxon>
        <taxon>fabids</taxon>
        <taxon>Fagales</taxon>
        <taxon>Fagaceae</taxon>
        <taxon>Quercus</taxon>
    </lineage>
</organism>